<dbReference type="Gene3D" id="3.50.50.60">
    <property type="entry name" value="FAD/NAD(P)-binding domain"/>
    <property type="match status" value="1"/>
</dbReference>
<feature type="domain" description="FAD-binding" evidence="7">
    <location>
        <begin position="15"/>
        <end position="370"/>
    </location>
</feature>
<dbReference type="GeneID" id="38137624"/>
<name>A0A3F3PWM1_9EURO</name>
<keyword evidence="9" id="KW-1185">Reference proteome</keyword>
<dbReference type="SUPFAM" id="SSF160104">
    <property type="entry name" value="Acetoacetate decarboxylase-like"/>
    <property type="match status" value="1"/>
</dbReference>
<evidence type="ECO:0000256" key="1">
    <source>
        <dbReference type="ARBA" id="ARBA00007992"/>
    </source>
</evidence>
<dbReference type="InterPro" id="IPR023375">
    <property type="entry name" value="ADC_dom_sf"/>
</dbReference>
<organism evidence="8 9">
    <name type="scientific">Aspergillus welwitschiae</name>
    <dbReference type="NCBI Taxonomy" id="1341132"/>
    <lineage>
        <taxon>Eukaryota</taxon>
        <taxon>Fungi</taxon>
        <taxon>Dikarya</taxon>
        <taxon>Ascomycota</taxon>
        <taxon>Pezizomycotina</taxon>
        <taxon>Eurotiomycetes</taxon>
        <taxon>Eurotiomycetidae</taxon>
        <taxon>Eurotiales</taxon>
        <taxon>Aspergillaceae</taxon>
        <taxon>Aspergillus</taxon>
        <taxon>Aspergillus subgen. Circumdati</taxon>
    </lineage>
</organism>
<evidence type="ECO:0000313" key="8">
    <source>
        <dbReference type="EMBL" id="RDH31258.1"/>
    </source>
</evidence>
<dbReference type="GO" id="GO:0016829">
    <property type="term" value="F:lyase activity"/>
    <property type="evidence" value="ECO:0007669"/>
    <property type="project" value="InterPro"/>
</dbReference>
<dbReference type="EMBL" id="KZ852056">
    <property type="protein sequence ID" value="RDH31258.1"/>
    <property type="molecule type" value="Genomic_DNA"/>
</dbReference>
<dbReference type="InterPro" id="IPR050493">
    <property type="entry name" value="FAD-dep_Monooxygenase_BioMet"/>
</dbReference>
<dbReference type="GO" id="GO:0071949">
    <property type="term" value="F:FAD binding"/>
    <property type="evidence" value="ECO:0007669"/>
    <property type="project" value="InterPro"/>
</dbReference>
<comment type="similarity">
    <text evidence="1">Belongs to the paxM FAD-dependent monooxygenase family.</text>
</comment>
<keyword evidence="6" id="KW-1133">Transmembrane helix</keyword>
<evidence type="ECO:0000256" key="6">
    <source>
        <dbReference type="SAM" id="Phobius"/>
    </source>
</evidence>
<dbReference type="AlphaFoldDB" id="A0A3F3PWM1"/>
<dbReference type="Pfam" id="PF06314">
    <property type="entry name" value="ADC"/>
    <property type="match status" value="1"/>
</dbReference>
<reference evidence="8 9" key="1">
    <citation type="submission" date="2018-07" db="EMBL/GenBank/DDBJ databases">
        <title>The genomes of Aspergillus section Nigri reveals drivers in fungal speciation.</title>
        <authorList>
            <consortium name="DOE Joint Genome Institute"/>
            <person name="Vesth T.C."/>
            <person name="Nybo J."/>
            <person name="Theobald S."/>
            <person name="Brandl J."/>
            <person name="Frisvad J.C."/>
            <person name="Nielsen K.F."/>
            <person name="Lyhne E.K."/>
            <person name="Kogle M.E."/>
            <person name="Kuo A."/>
            <person name="Riley R."/>
            <person name="Clum A."/>
            <person name="Nolan M."/>
            <person name="Lipzen A."/>
            <person name="Salamov A."/>
            <person name="Henrissat B."/>
            <person name="Wiebenga A."/>
            <person name="De vries R.P."/>
            <person name="Grigoriev I.V."/>
            <person name="Mortensen U.H."/>
            <person name="Andersen M.R."/>
            <person name="Baker S.E."/>
        </authorList>
    </citation>
    <scope>NUCLEOTIDE SEQUENCE [LARGE SCALE GENOMIC DNA]</scope>
    <source>
        <strain evidence="8 9">CBS 139.54b</strain>
    </source>
</reference>
<evidence type="ECO:0000256" key="5">
    <source>
        <dbReference type="ARBA" id="ARBA00023033"/>
    </source>
</evidence>
<dbReference type="Pfam" id="PF01494">
    <property type="entry name" value="FAD_binding_3"/>
    <property type="match status" value="1"/>
</dbReference>
<dbReference type="STRING" id="1341132.A0A3F3PWM1"/>
<dbReference type="Gene3D" id="2.40.400.10">
    <property type="entry name" value="Acetoacetate decarboxylase-like"/>
    <property type="match status" value="1"/>
</dbReference>
<keyword evidence="2" id="KW-0285">Flavoprotein</keyword>
<evidence type="ECO:0000256" key="4">
    <source>
        <dbReference type="ARBA" id="ARBA00023002"/>
    </source>
</evidence>
<gene>
    <name evidence="8" type="ORF">BDQ94DRAFT_160828</name>
</gene>
<dbReference type="GO" id="GO:0004497">
    <property type="term" value="F:monooxygenase activity"/>
    <property type="evidence" value="ECO:0007669"/>
    <property type="project" value="UniProtKB-KW"/>
</dbReference>
<evidence type="ECO:0000259" key="7">
    <source>
        <dbReference type="Pfam" id="PF01494"/>
    </source>
</evidence>
<dbReference type="SUPFAM" id="SSF54373">
    <property type="entry name" value="FAD-linked reductases, C-terminal domain"/>
    <property type="match status" value="1"/>
</dbReference>
<sequence length="692" mass="76350">MPSSTNAKDAVFPLKVLIVGAGIGGLAAAIALRQQGHDVEMFERSRFANEIGAAIHLTPNATGLLRKIGVNPRDYGAVLSEQIRDYTSDGELKFTGNITQFADTWQHEWFLIHRAHLHQALKDKAGADGRGRPVVLHTSSQVASVDPSSATVTLENGQSFTGDVVIGADGVHSAARHAILDRDVKTFSSGKNAFRFMVSRQEVLNDPETACIAKDLGSVDMWHSADSKVVIYPCVNNETLNFVCIHPDNLTNIGVANGWDQAVGKETLLDVYNHFEDRVRKVLNKAQADTLKIWPLLDMETLPTWVNDRLAIMGDAAHPFLPYRASGGAMAIEDGISLAIMLSGGVKKEEIPERLKLYEKARHERVTIIQEFTRESGRRHLPMQEAMSIMSYIYDYDEWDNSTELLRRHVWAQNPHVYYRQPTAFGPMPGPRQDFRGHSRAAASANATFRTASIRFKTSRTLLKNLLPNNSYNFLGNGSIAQATLSQTTLDGLDWLAGGGYNHLGLYIHGVQYTNADGQVTEGSYLPVLFEDLADPIISGREELGFPKLFSTIDIQKRDESYHVTAAWRGATWARLTLTGLCEAAPVAPSDTSRLLVHRYMPCVGSELKGTPEAEYAVFVDSAKEAEANPPKVKHVFNAKSASLEIDGLDWSQLPTLHHIVSRLAEVPVYEVVDARLVEGEGVMDISSARRI</sequence>
<keyword evidence="3" id="KW-0274">FAD</keyword>
<dbReference type="PANTHER" id="PTHR13789:SF261">
    <property type="entry name" value="HYDROXYLASE, PUTATIVE (AFU_ORTHOLOGUE AFUA_7G00590)-RELATED"/>
    <property type="match status" value="1"/>
</dbReference>
<keyword evidence="6" id="KW-0812">Transmembrane</keyword>
<protein>
    <recommendedName>
        <fullName evidence="7">FAD-binding domain-containing protein</fullName>
    </recommendedName>
</protein>
<keyword evidence="5" id="KW-0503">Monooxygenase</keyword>
<evidence type="ECO:0000256" key="3">
    <source>
        <dbReference type="ARBA" id="ARBA00022827"/>
    </source>
</evidence>
<dbReference type="PRINTS" id="PR00420">
    <property type="entry name" value="RNGMNOXGNASE"/>
</dbReference>
<keyword evidence="6" id="KW-0472">Membrane</keyword>
<proteinExistence type="inferred from homology"/>
<dbReference type="SUPFAM" id="SSF51905">
    <property type="entry name" value="FAD/NAD(P)-binding domain"/>
    <property type="match status" value="1"/>
</dbReference>
<evidence type="ECO:0000256" key="2">
    <source>
        <dbReference type="ARBA" id="ARBA00022630"/>
    </source>
</evidence>
<keyword evidence="4" id="KW-0560">Oxidoreductase</keyword>
<dbReference type="InterPro" id="IPR002938">
    <property type="entry name" value="FAD-bd"/>
</dbReference>
<dbReference type="InterPro" id="IPR036188">
    <property type="entry name" value="FAD/NAD-bd_sf"/>
</dbReference>
<dbReference type="PANTHER" id="PTHR13789">
    <property type="entry name" value="MONOOXYGENASE"/>
    <property type="match status" value="1"/>
</dbReference>
<dbReference type="InterPro" id="IPR010451">
    <property type="entry name" value="Acetoacetate_decarboxylase"/>
</dbReference>
<dbReference type="Proteomes" id="UP000253729">
    <property type="component" value="Unassembled WGS sequence"/>
</dbReference>
<evidence type="ECO:0000313" key="9">
    <source>
        <dbReference type="Proteomes" id="UP000253729"/>
    </source>
</evidence>
<feature type="transmembrane region" description="Helical" evidence="6">
    <location>
        <begin position="12"/>
        <end position="32"/>
    </location>
</feature>
<dbReference type="RefSeq" id="XP_026624280.1">
    <property type="nucleotide sequence ID" value="XM_026769268.1"/>
</dbReference>
<accession>A0A3F3PWM1</accession>